<evidence type="ECO:0000313" key="3">
    <source>
        <dbReference type="Proteomes" id="UP000008204"/>
    </source>
</evidence>
<dbReference type="Gene3D" id="1.25.40.10">
    <property type="entry name" value="Tetratricopeptide repeat domain"/>
    <property type="match status" value="1"/>
</dbReference>
<evidence type="ECO:0008006" key="4">
    <source>
        <dbReference type="Google" id="ProtNLM"/>
    </source>
</evidence>
<gene>
    <name evidence="2" type="ordered locus">PCC8801_4336</name>
</gene>
<feature type="transmembrane region" description="Helical" evidence="1">
    <location>
        <begin position="149"/>
        <end position="169"/>
    </location>
</feature>
<proteinExistence type="predicted"/>
<evidence type="ECO:0000313" key="2">
    <source>
        <dbReference type="EMBL" id="ACK68258.1"/>
    </source>
</evidence>
<dbReference type="InterPro" id="IPR011990">
    <property type="entry name" value="TPR-like_helical_dom_sf"/>
</dbReference>
<dbReference type="eggNOG" id="COG0457">
    <property type="taxonomic scope" value="Bacteria"/>
</dbReference>
<keyword evidence="1" id="KW-0812">Transmembrane</keyword>
<dbReference type="OrthoDB" id="510804at2"/>
<protein>
    <recommendedName>
        <fullName evidence="4">Tetratricopeptide repeat protein</fullName>
    </recommendedName>
</protein>
<dbReference type="PANTHER" id="PTHR36761">
    <property type="entry name" value="ORF03 PROTEIN"/>
    <property type="match status" value="1"/>
</dbReference>
<dbReference type="KEGG" id="cyp:PCC8801_4336"/>
<organism evidence="2 3">
    <name type="scientific">Rippkaea orientalis (strain PCC 8801 / RF-1)</name>
    <name type="common">Cyanothece sp. (strain PCC 8801)</name>
    <dbReference type="NCBI Taxonomy" id="41431"/>
    <lineage>
        <taxon>Bacteria</taxon>
        <taxon>Bacillati</taxon>
        <taxon>Cyanobacteriota</taxon>
        <taxon>Cyanophyceae</taxon>
        <taxon>Oscillatoriophycideae</taxon>
        <taxon>Chroococcales</taxon>
        <taxon>Aphanothecaceae</taxon>
        <taxon>Rippkaea</taxon>
        <taxon>Rippkaea orientalis</taxon>
    </lineage>
</organism>
<dbReference type="EMBL" id="CP001287">
    <property type="protein sequence ID" value="ACK68258.1"/>
    <property type="molecule type" value="Genomic_DNA"/>
</dbReference>
<reference evidence="3" key="1">
    <citation type="journal article" date="2011" name="MBio">
        <title>Novel metabolic attributes of the genus Cyanothece, comprising a group of unicellular nitrogen-fixing Cyanobacteria.</title>
        <authorList>
            <person name="Bandyopadhyay A."/>
            <person name="Elvitigala T."/>
            <person name="Welsh E."/>
            <person name="Stockel J."/>
            <person name="Liberton M."/>
            <person name="Min H."/>
            <person name="Sherman L.A."/>
            <person name="Pakrasi H.B."/>
        </authorList>
    </citation>
    <scope>NUCLEOTIDE SEQUENCE [LARGE SCALE GENOMIC DNA]</scope>
    <source>
        <strain evidence="3">PCC 8801</strain>
    </source>
</reference>
<dbReference type="Proteomes" id="UP000008204">
    <property type="component" value="Chromosome"/>
</dbReference>
<keyword evidence="1" id="KW-0472">Membrane</keyword>
<accession>B7JVC5</accession>
<dbReference type="SUPFAM" id="SSF48452">
    <property type="entry name" value="TPR-like"/>
    <property type="match status" value="1"/>
</dbReference>
<evidence type="ECO:0000256" key="1">
    <source>
        <dbReference type="SAM" id="Phobius"/>
    </source>
</evidence>
<dbReference type="AlphaFoldDB" id="B7JVC5"/>
<name>B7JVC5_RIPO1</name>
<dbReference type="PANTHER" id="PTHR36761:SF2">
    <property type="entry name" value="ORF03 PROTEIN"/>
    <property type="match status" value="1"/>
</dbReference>
<dbReference type="HOGENOM" id="CLU_107610_0_0_3"/>
<keyword evidence="1" id="KW-1133">Transmembrane helix</keyword>
<keyword evidence="3" id="KW-1185">Reference proteome</keyword>
<sequence length="170" mass="19388">MSSETQEEFELKYQVGQELLERGQYRLSVETLEEARELVNLSSRLGGEVQMWLVTAYQAAGRLEDAIALCEALTRHPNGEIRKQSQGVLYILRAPKLKRPEEWMVKIPTAEGEVSNKPQYISSKPINKPSDKPSLELEDLSKINTQDNYFIWVALGFLLLLLGGTFWFAQ</sequence>
<dbReference type="RefSeq" id="WP_015957386.1">
    <property type="nucleotide sequence ID" value="NC_011726.1"/>
</dbReference>
<dbReference type="STRING" id="41431.PCC8801_4336"/>